<organism evidence="4 5">
    <name type="scientific">Pelobacter propionicus (strain DSM 2379 / NBRC 103807 / OttBd1)</name>
    <dbReference type="NCBI Taxonomy" id="338966"/>
    <lineage>
        <taxon>Bacteria</taxon>
        <taxon>Pseudomonadati</taxon>
        <taxon>Thermodesulfobacteriota</taxon>
        <taxon>Desulfuromonadia</taxon>
        <taxon>Desulfuromonadales</taxon>
        <taxon>Desulfuromonadaceae</taxon>
        <taxon>Pelobacter</taxon>
    </lineage>
</organism>
<accession>A1AK93</accession>
<evidence type="ECO:0000256" key="1">
    <source>
        <dbReference type="ARBA" id="ARBA00006889"/>
    </source>
</evidence>
<dbReference type="InterPro" id="IPR000566">
    <property type="entry name" value="Lipocln_cytosolic_FA-bd_dom"/>
</dbReference>
<dbReference type="PROSITE" id="PS00213">
    <property type="entry name" value="LIPOCALIN"/>
    <property type="match status" value="1"/>
</dbReference>
<dbReference type="EMBL" id="CP000482">
    <property type="protein sequence ID" value="ABK97763.1"/>
    <property type="molecule type" value="Genomic_DNA"/>
</dbReference>
<dbReference type="RefSeq" id="WP_011734077.1">
    <property type="nucleotide sequence ID" value="NC_008609.1"/>
</dbReference>
<dbReference type="InterPro" id="IPR022271">
    <property type="entry name" value="Lipocalin_ApoD"/>
</dbReference>
<dbReference type="eggNOG" id="COG3040">
    <property type="taxonomic scope" value="Bacteria"/>
</dbReference>
<dbReference type="PANTHER" id="PTHR10612:SF34">
    <property type="entry name" value="APOLIPOPROTEIN D"/>
    <property type="match status" value="1"/>
</dbReference>
<dbReference type="STRING" id="338966.Ppro_0126"/>
<dbReference type="PANTHER" id="PTHR10612">
    <property type="entry name" value="APOLIPOPROTEIN D"/>
    <property type="match status" value="1"/>
</dbReference>
<dbReference type="PROSITE" id="PS51257">
    <property type="entry name" value="PROKAR_LIPOPROTEIN"/>
    <property type="match status" value="1"/>
</dbReference>
<dbReference type="PIRSF" id="PIRSF036893">
    <property type="entry name" value="Lipocalin_ApoD"/>
    <property type="match status" value="1"/>
</dbReference>
<dbReference type="InterPro" id="IPR022272">
    <property type="entry name" value="Lipocalin_CS"/>
</dbReference>
<protein>
    <submittedName>
        <fullName evidence="4">Lipocalin family protein</fullName>
    </submittedName>
</protein>
<reference evidence="4 5" key="1">
    <citation type="submission" date="2006-10" db="EMBL/GenBank/DDBJ databases">
        <title>Complete sequence of chromosome of Pelobacter propionicus DSM 2379.</title>
        <authorList>
            <consortium name="US DOE Joint Genome Institute"/>
            <person name="Copeland A."/>
            <person name="Lucas S."/>
            <person name="Lapidus A."/>
            <person name="Barry K."/>
            <person name="Detter J.C."/>
            <person name="Glavina del Rio T."/>
            <person name="Hammon N."/>
            <person name="Israni S."/>
            <person name="Dalin E."/>
            <person name="Tice H."/>
            <person name="Pitluck S."/>
            <person name="Saunders E."/>
            <person name="Brettin T."/>
            <person name="Bruce D."/>
            <person name="Han C."/>
            <person name="Tapia R."/>
            <person name="Schmutz J."/>
            <person name="Larimer F."/>
            <person name="Land M."/>
            <person name="Hauser L."/>
            <person name="Kyrpides N."/>
            <person name="Kim E."/>
            <person name="Lovley D."/>
            <person name="Richardson P."/>
        </authorList>
    </citation>
    <scope>NUCLEOTIDE SEQUENCE [LARGE SCALE GENOMIC DNA]</scope>
    <source>
        <strain evidence="5">DSM 2379 / NBRC 103807 / OttBd1</strain>
    </source>
</reference>
<dbReference type="OrthoDB" id="9793905at2"/>
<feature type="domain" description="Lipocalin/cytosolic fatty-acid binding" evidence="3">
    <location>
        <begin position="29"/>
        <end position="170"/>
    </location>
</feature>
<dbReference type="InterPro" id="IPR047202">
    <property type="entry name" value="Lipocalin_Blc-like_dom"/>
</dbReference>
<sequence length="179" mass="20658">MKQTLLTIALLIMTGCSASLPPLTTTDNVDIKRFMGPWYVIACIPTFIETKAYNAVETYTLNPDGTIDTVFTFRKGGFDGPLKRYNPRGFIVDTVNNSTWGMRFIWPIKAEYLITHLNEEYTQTVIGRTKRDYVWIMARTPQIPEGDYRKLVKDLENQGYDISKLRKVPQRWPNDGNRP</sequence>
<dbReference type="Proteomes" id="UP000006732">
    <property type="component" value="Chromosome"/>
</dbReference>
<dbReference type="InterPro" id="IPR012674">
    <property type="entry name" value="Calycin"/>
</dbReference>
<evidence type="ECO:0000313" key="4">
    <source>
        <dbReference type="EMBL" id="ABK97763.1"/>
    </source>
</evidence>
<dbReference type="Gene3D" id="2.40.128.20">
    <property type="match status" value="1"/>
</dbReference>
<dbReference type="AlphaFoldDB" id="A1AK93"/>
<dbReference type="SUPFAM" id="SSF50814">
    <property type="entry name" value="Lipocalins"/>
    <property type="match status" value="1"/>
</dbReference>
<dbReference type="PRINTS" id="PR01171">
    <property type="entry name" value="BCTLIPOCALIN"/>
</dbReference>
<dbReference type="HOGENOM" id="CLU_068449_0_1_7"/>
<dbReference type="Pfam" id="PF08212">
    <property type="entry name" value="Lipocalin_2"/>
    <property type="match status" value="1"/>
</dbReference>
<feature type="signal peptide" evidence="2">
    <location>
        <begin position="1"/>
        <end position="18"/>
    </location>
</feature>
<name>A1AK93_PELPD</name>
<evidence type="ECO:0000313" key="5">
    <source>
        <dbReference type="Proteomes" id="UP000006732"/>
    </source>
</evidence>
<keyword evidence="2" id="KW-0732">Signal</keyword>
<evidence type="ECO:0000256" key="2">
    <source>
        <dbReference type="PIRNR" id="PIRNR036893"/>
    </source>
</evidence>
<gene>
    <name evidence="4" type="ordered locus">Ppro_0126</name>
</gene>
<dbReference type="CDD" id="cd19438">
    <property type="entry name" value="lipocalin_Blc-like"/>
    <property type="match status" value="1"/>
</dbReference>
<dbReference type="InterPro" id="IPR002446">
    <property type="entry name" value="Lipocalin_bac"/>
</dbReference>
<dbReference type="GO" id="GO:0006950">
    <property type="term" value="P:response to stress"/>
    <property type="evidence" value="ECO:0007669"/>
    <property type="project" value="UniProtKB-ARBA"/>
</dbReference>
<proteinExistence type="inferred from homology"/>
<dbReference type="KEGG" id="ppd:Ppro_0126"/>
<comment type="similarity">
    <text evidence="1 2">Belongs to the calycin superfamily. Lipocalin family.</text>
</comment>
<evidence type="ECO:0000259" key="3">
    <source>
        <dbReference type="Pfam" id="PF08212"/>
    </source>
</evidence>
<feature type="chain" id="PRO_5013437344" evidence="2">
    <location>
        <begin position="19"/>
        <end position="179"/>
    </location>
</feature>
<keyword evidence="5" id="KW-1185">Reference proteome</keyword>